<keyword evidence="2" id="KW-1185">Reference proteome</keyword>
<reference evidence="1 2" key="2">
    <citation type="journal article" date="2022" name="Mol. Ecol. Resour.">
        <title>The genomes of chicory, endive, great burdock and yacon provide insights into Asteraceae paleo-polyploidization history and plant inulin production.</title>
        <authorList>
            <person name="Fan W."/>
            <person name="Wang S."/>
            <person name="Wang H."/>
            <person name="Wang A."/>
            <person name="Jiang F."/>
            <person name="Liu H."/>
            <person name="Zhao H."/>
            <person name="Xu D."/>
            <person name="Zhang Y."/>
        </authorList>
    </citation>
    <scope>NUCLEOTIDE SEQUENCE [LARGE SCALE GENOMIC DNA]</scope>
    <source>
        <strain evidence="2">cv. Yunnan</strain>
        <tissue evidence="1">Leaves</tissue>
    </source>
</reference>
<evidence type="ECO:0000313" key="1">
    <source>
        <dbReference type="EMBL" id="KAI3744940.1"/>
    </source>
</evidence>
<reference evidence="2" key="1">
    <citation type="journal article" date="2022" name="Mol. Ecol. Resour.">
        <title>The genomes of chicory, endive, great burdock and yacon provide insights into Asteraceae palaeo-polyploidization history and plant inulin production.</title>
        <authorList>
            <person name="Fan W."/>
            <person name="Wang S."/>
            <person name="Wang H."/>
            <person name="Wang A."/>
            <person name="Jiang F."/>
            <person name="Liu H."/>
            <person name="Zhao H."/>
            <person name="Xu D."/>
            <person name="Zhang Y."/>
        </authorList>
    </citation>
    <scope>NUCLEOTIDE SEQUENCE [LARGE SCALE GENOMIC DNA]</scope>
    <source>
        <strain evidence="2">cv. Yunnan</strain>
    </source>
</reference>
<gene>
    <name evidence="1" type="ORF">L1987_58038</name>
</gene>
<proteinExistence type="predicted"/>
<dbReference type="Proteomes" id="UP001056120">
    <property type="component" value="Linkage Group LG19"/>
</dbReference>
<protein>
    <submittedName>
        <fullName evidence="1">Uncharacterized protein</fullName>
    </submittedName>
</protein>
<evidence type="ECO:0000313" key="2">
    <source>
        <dbReference type="Proteomes" id="UP001056120"/>
    </source>
</evidence>
<dbReference type="EMBL" id="CM042036">
    <property type="protein sequence ID" value="KAI3744940.1"/>
    <property type="molecule type" value="Genomic_DNA"/>
</dbReference>
<sequence length="180" mass="20751">MWKRETAKSVALLSQIISTVTPEPTDEEQAALKRKGKLLADEDKEVEKSHKKDPAAVVSDHNRTIPGTQMPTGMADEIAQRFHEEELKVAQEEENQRKIEVYRSKAASRQQEHKRISQKERDKAQRKDWKNELVASGKLHMKNLHSIKMSTPYEIVKHVRREMAKTQQRIILNLAPNVSP</sequence>
<accession>A0ACB9DEU2</accession>
<name>A0ACB9DEU2_9ASTR</name>
<comment type="caution">
    <text evidence="1">The sequence shown here is derived from an EMBL/GenBank/DDBJ whole genome shotgun (WGS) entry which is preliminary data.</text>
</comment>
<organism evidence="1 2">
    <name type="scientific">Smallanthus sonchifolius</name>
    <dbReference type="NCBI Taxonomy" id="185202"/>
    <lineage>
        <taxon>Eukaryota</taxon>
        <taxon>Viridiplantae</taxon>
        <taxon>Streptophyta</taxon>
        <taxon>Embryophyta</taxon>
        <taxon>Tracheophyta</taxon>
        <taxon>Spermatophyta</taxon>
        <taxon>Magnoliopsida</taxon>
        <taxon>eudicotyledons</taxon>
        <taxon>Gunneridae</taxon>
        <taxon>Pentapetalae</taxon>
        <taxon>asterids</taxon>
        <taxon>campanulids</taxon>
        <taxon>Asterales</taxon>
        <taxon>Asteraceae</taxon>
        <taxon>Asteroideae</taxon>
        <taxon>Heliantheae alliance</taxon>
        <taxon>Millerieae</taxon>
        <taxon>Smallanthus</taxon>
    </lineage>
</organism>